<accession>A0A410WT64</accession>
<protein>
    <submittedName>
        <fullName evidence="2">Uncharacterized protein</fullName>
    </submittedName>
</protein>
<organism evidence="2 3">
    <name type="scientific">Paenibacillus chitinolyticus</name>
    <dbReference type="NCBI Taxonomy" id="79263"/>
    <lineage>
        <taxon>Bacteria</taxon>
        <taxon>Bacillati</taxon>
        <taxon>Bacillota</taxon>
        <taxon>Bacilli</taxon>
        <taxon>Bacillales</taxon>
        <taxon>Paenibacillaceae</taxon>
        <taxon>Paenibacillus</taxon>
    </lineage>
</organism>
<evidence type="ECO:0000313" key="4">
    <source>
        <dbReference type="Proteomes" id="UP001527202"/>
    </source>
</evidence>
<dbReference type="Proteomes" id="UP000288943">
    <property type="component" value="Chromosome"/>
</dbReference>
<name>A0A410WT64_9BACL</name>
<gene>
    <name evidence="1" type="ORF">M5X16_25225</name>
    <name evidence="2" type="ORF">PC41400_08440</name>
</gene>
<reference evidence="2 3" key="1">
    <citation type="submission" date="2018-01" db="EMBL/GenBank/DDBJ databases">
        <title>The whole genome sequencing and assembly of Paenibacillus chitinolyticus KCCM 41400 strain.</title>
        <authorList>
            <person name="Kim J.-Y."/>
            <person name="Park M.-K."/>
            <person name="Lee Y.-J."/>
            <person name="Yi H."/>
            <person name="Bahn Y.-S."/>
            <person name="Kim J.F."/>
            <person name="Lee D.-W."/>
        </authorList>
    </citation>
    <scope>NUCLEOTIDE SEQUENCE [LARGE SCALE GENOMIC DNA]</scope>
    <source>
        <strain evidence="2 3">KCCM 41400</strain>
    </source>
</reference>
<evidence type="ECO:0000313" key="2">
    <source>
        <dbReference type="EMBL" id="QAV17686.1"/>
    </source>
</evidence>
<dbReference type="KEGG" id="pchi:PC41400_08440"/>
<dbReference type="EMBL" id="JAMDMJ010000039">
    <property type="protein sequence ID" value="MCY9599064.1"/>
    <property type="molecule type" value="Genomic_DNA"/>
</dbReference>
<dbReference type="RefSeq" id="WP_042229007.1">
    <property type="nucleotide sequence ID" value="NZ_CP026520.1"/>
</dbReference>
<dbReference type="AlphaFoldDB" id="A0A410WT64"/>
<evidence type="ECO:0000313" key="1">
    <source>
        <dbReference type="EMBL" id="MCY9599064.1"/>
    </source>
</evidence>
<reference evidence="1 4" key="2">
    <citation type="submission" date="2022-05" db="EMBL/GenBank/DDBJ databases">
        <title>Genome Sequencing of Bee-Associated Microbes.</title>
        <authorList>
            <person name="Dunlap C."/>
        </authorList>
    </citation>
    <scope>NUCLEOTIDE SEQUENCE [LARGE SCALE GENOMIC DNA]</scope>
    <source>
        <strain evidence="1 4">NRRL B-23120</strain>
    </source>
</reference>
<proteinExistence type="predicted"/>
<sequence>MGITLSLLIGMLVLLAASLGLRKPKEFDRSDNLPFRPFDDIYEGKKRPTVESVQSQAVVKIEEKPRERKRIAK</sequence>
<dbReference type="Proteomes" id="UP001527202">
    <property type="component" value="Unassembled WGS sequence"/>
</dbReference>
<dbReference type="OrthoDB" id="2653175at2"/>
<evidence type="ECO:0000313" key="3">
    <source>
        <dbReference type="Proteomes" id="UP000288943"/>
    </source>
</evidence>
<dbReference type="EMBL" id="CP026520">
    <property type="protein sequence ID" value="QAV17686.1"/>
    <property type="molecule type" value="Genomic_DNA"/>
</dbReference>
<dbReference type="GeneID" id="95374837"/>
<keyword evidence="4" id="KW-1185">Reference proteome</keyword>